<dbReference type="GO" id="GO:0006310">
    <property type="term" value="P:DNA recombination"/>
    <property type="evidence" value="ECO:0007669"/>
    <property type="project" value="UniProtKB-KW"/>
</dbReference>
<dbReference type="Pfam" id="PF01385">
    <property type="entry name" value="OrfB_IS605"/>
    <property type="match status" value="1"/>
</dbReference>
<keyword evidence="5" id="KW-0233">DNA recombination</keyword>
<dbReference type="RefSeq" id="WP_170243662.1">
    <property type="nucleotide sequence ID" value="NZ_BJYE01000009.1"/>
</dbReference>
<feature type="domain" description="Cas12f1-like TNB" evidence="7">
    <location>
        <begin position="165"/>
        <end position="200"/>
    </location>
</feature>
<dbReference type="InterPro" id="IPR051399">
    <property type="entry name" value="RNA-guided_DNA_endo/Transpos"/>
</dbReference>
<proteinExistence type="inferred from homology"/>
<evidence type="ECO:0008006" key="10">
    <source>
        <dbReference type="Google" id="ProtNLM"/>
    </source>
</evidence>
<dbReference type="STRING" id="442899.SAMN05720591_10859"/>
<gene>
    <name evidence="8" type="ORF">HAL01_10130</name>
</gene>
<dbReference type="Proteomes" id="UP000321400">
    <property type="component" value="Unassembled WGS sequence"/>
</dbReference>
<feature type="domain" description="Probable transposase IS891/IS1136/IS1341" evidence="6">
    <location>
        <begin position="30"/>
        <end position="153"/>
    </location>
</feature>
<evidence type="ECO:0000256" key="1">
    <source>
        <dbReference type="ARBA" id="ARBA00008761"/>
    </source>
</evidence>
<evidence type="ECO:0000313" key="8">
    <source>
        <dbReference type="EMBL" id="GEN56549.1"/>
    </source>
</evidence>
<keyword evidence="9" id="KW-1185">Reference proteome</keyword>
<sequence length="202" mass="23410">MLFQKNLVHAFHHPSVTVICKPNNNYYISVLVETESQALPKTEKSVGVDLGLTDLAITSDGVKYPSLYLHKKYKKQLHTWEKRLARRHIQAKKDGKDLRSAKNYQKTRIQVAKLHQKVKDNRKDYLHKITTELVETYDVIYIEELKTSNMIKNHNLAQSIASQSWRMLRNMLAYKCLTYGKELVVVNPYKTSQVCLSCGTQT</sequence>
<comment type="similarity">
    <text evidence="1">In the C-terminal section; belongs to the transposase 35 family.</text>
</comment>
<evidence type="ECO:0000256" key="4">
    <source>
        <dbReference type="ARBA" id="ARBA00023125"/>
    </source>
</evidence>
<organism evidence="8 9">
    <name type="scientific">Halolactibacillus alkaliphilus</name>
    <dbReference type="NCBI Taxonomy" id="442899"/>
    <lineage>
        <taxon>Bacteria</taxon>
        <taxon>Bacillati</taxon>
        <taxon>Bacillota</taxon>
        <taxon>Bacilli</taxon>
        <taxon>Bacillales</taxon>
        <taxon>Bacillaceae</taxon>
        <taxon>Halolactibacillus</taxon>
    </lineage>
</organism>
<evidence type="ECO:0000256" key="5">
    <source>
        <dbReference type="ARBA" id="ARBA00023172"/>
    </source>
</evidence>
<evidence type="ECO:0000256" key="2">
    <source>
        <dbReference type="ARBA" id="ARBA00011044"/>
    </source>
</evidence>
<dbReference type="Pfam" id="PF07282">
    <property type="entry name" value="Cas12f1-like_TNB"/>
    <property type="match status" value="1"/>
</dbReference>
<dbReference type="NCBIfam" id="TIGR01766">
    <property type="entry name" value="IS200/IS605 family accessory protein TnpB-like domain"/>
    <property type="match status" value="1"/>
</dbReference>
<comment type="similarity">
    <text evidence="2">In the N-terminal section; belongs to the transposase 2 family.</text>
</comment>
<evidence type="ECO:0000259" key="6">
    <source>
        <dbReference type="Pfam" id="PF01385"/>
    </source>
</evidence>
<keyword evidence="3" id="KW-0815">Transposition</keyword>
<dbReference type="PANTHER" id="PTHR30405:SF25">
    <property type="entry name" value="RNA-GUIDED DNA ENDONUCLEASE INSQ-RELATED"/>
    <property type="match status" value="1"/>
</dbReference>
<dbReference type="InterPro" id="IPR010095">
    <property type="entry name" value="Cas12f1-like_TNB"/>
</dbReference>
<dbReference type="GO" id="GO:0032196">
    <property type="term" value="P:transposition"/>
    <property type="evidence" value="ECO:0007669"/>
    <property type="project" value="UniProtKB-KW"/>
</dbReference>
<accession>A0A511X0T0</accession>
<evidence type="ECO:0000256" key="3">
    <source>
        <dbReference type="ARBA" id="ARBA00022578"/>
    </source>
</evidence>
<dbReference type="EMBL" id="BJYE01000009">
    <property type="protein sequence ID" value="GEN56549.1"/>
    <property type="molecule type" value="Genomic_DNA"/>
</dbReference>
<dbReference type="AlphaFoldDB" id="A0A511X0T0"/>
<protein>
    <recommendedName>
        <fullName evidence="10">Transposase</fullName>
    </recommendedName>
</protein>
<comment type="caution">
    <text evidence="8">The sequence shown here is derived from an EMBL/GenBank/DDBJ whole genome shotgun (WGS) entry which is preliminary data.</text>
</comment>
<keyword evidence="4" id="KW-0238">DNA-binding</keyword>
<dbReference type="GO" id="GO:0003677">
    <property type="term" value="F:DNA binding"/>
    <property type="evidence" value="ECO:0007669"/>
    <property type="project" value="UniProtKB-KW"/>
</dbReference>
<reference evidence="8 9" key="1">
    <citation type="submission" date="2019-07" db="EMBL/GenBank/DDBJ databases">
        <title>Whole genome shotgun sequence of Halolactibacillus alkaliphilus NBRC 103919.</title>
        <authorList>
            <person name="Hosoyama A."/>
            <person name="Uohara A."/>
            <person name="Ohji S."/>
            <person name="Ichikawa N."/>
        </authorList>
    </citation>
    <scope>NUCLEOTIDE SEQUENCE [LARGE SCALE GENOMIC DNA]</scope>
    <source>
        <strain evidence="8 9">NBRC 103919</strain>
    </source>
</reference>
<name>A0A511X0T0_9BACI</name>
<evidence type="ECO:0000259" key="7">
    <source>
        <dbReference type="Pfam" id="PF07282"/>
    </source>
</evidence>
<evidence type="ECO:0000313" key="9">
    <source>
        <dbReference type="Proteomes" id="UP000321400"/>
    </source>
</evidence>
<dbReference type="NCBIfam" id="NF040570">
    <property type="entry name" value="guided_TnpB"/>
    <property type="match status" value="1"/>
</dbReference>
<dbReference type="PANTHER" id="PTHR30405">
    <property type="entry name" value="TRANSPOSASE"/>
    <property type="match status" value="1"/>
</dbReference>
<dbReference type="InterPro" id="IPR001959">
    <property type="entry name" value="Transposase"/>
</dbReference>